<dbReference type="EMBL" id="CP045201">
    <property type="protein sequence ID" value="QOL80441.1"/>
    <property type="molecule type" value="Genomic_DNA"/>
</dbReference>
<gene>
    <name evidence="2" type="ORF">F3W81_06210</name>
</gene>
<evidence type="ECO:0000256" key="1">
    <source>
        <dbReference type="SAM" id="SignalP"/>
    </source>
</evidence>
<evidence type="ECO:0000313" key="2">
    <source>
        <dbReference type="EMBL" id="QOL80441.1"/>
    </source>
</evidence>
<feature type="chain" id="PRO_5032404778" evidence="1">
    <location>
        <begin position="20"/>
        <end position="119"/>
    </location>
</feature>
<dbReference type="RefSeq" id="WP_193082761.1">
    <property type="nucleotide sequence ID" value="NZ_CP045201.1"/>
</dbReference>
<accession>A0A7L9WJ75</accession>
<evidence type="ECO:0000313" key="3">
    <source>
        <dbReference type="Proteomes" id="UP000594118"/>
    </source>
</evidence>
<dbReference type="KEGG" id="pshq:F3W81_06210"/>
<proteinExistence type="predicted"/>
<sequence>MRKIIFLALLAGSVSSAVAAERLHELSVEEQDRLESSVRSSLKDPESAKFSRITAIKGEAELITACGQVNAKNSLGGYAGDMPFAVFLMSPDDVAMLGDTGMMQETVEKICSSVHDVMP</sequence>
<dbReference type="Proteomes" id="UP000594118">
    <property type="component" value="Chromosome"/>
</dbReference>
<feature type="signal peptide" evidence="1">
    <location>
        <begin position="1"/>
        <end position="19"/>
    </location>
</feature>
<reference evidence="2 3" key="1">
    <citation type="submission" date="2019-10" db="EMBL/GenBank/DDBJ databases">
        <title>Pseudopuniceibacterium sp. HQ09 islated from Antarctica.</title>
        <authorList>
            <person name="Liao L."/>
            <person name="Su S."/>
            <person name="Chen B."/>
            <person name="Yu Y."/>
        </authorList>
    </citation>
    <scope>NUCLEOTIDE SEQUENCE [LARGE SCALE GENOMIC DNA]</scope>
    <source>
        <strain evidence="2 3">HQ09</strain>
    </source>
</reference>
<keyword evidence="3" id="KW-1185">Reference proteome</keyword>
<dbReference type="AlphaFoldDB" id="A0A7L9WJ75"/>
<organism evidence="2 3">
    <name type="scientific">Pseudooceanicola spongiae</name>
    <dbReference type="NCBI Taxonomy" id="2613965"/>
    <lineage>
        <taxon>Bacteria</taxon>
        <taxon>Pseudomonadati</taxon>
        <taxon>Pseudomonadota</taxon>
        <taxon>Alphaproteobacteria</taxon>
        <taxon>Rhodobacterales</taxon>
        <taxon>Paracoccaceae</taxon>
        <taxon>Pseudooceanicola</taxon>
    </lineage>
</organism>
<protein>
    <submittedName>
        <fullName evidence="2">Uncharacterized protein</fullName>
    </submittedName>
</protein>
<name>A0A7L9WJ75_9RHOB</name>
<keyword evidence="1" id="KW-0732">Signal</keyword>